<reference evidence="1 2" key="1">
    <citation type="submission" date="2016-10" db="EMBL/GenBank/DDBJ databases">
        <authorList>
            <person name="de Groot N.N."/>
        </authorList>
    </citation>
    <scope>NUCLEOTIDE SEQUENCE [LARGE SCALE GENOMIC DNA]</scope>
    <source>
        <strain evidence="1 2">DSM 22489</strain>
    </source>
</reference>
<evidence type="ECO:0000313" key="1">
    <source>
        <dbReference type="EMBL" id="SEF79334.1"/>
    </source>
</evidence>
<dbReference type="AlphaFoldDB" id="A0A1H5UWK2"/>
<dbReference type="Proteomes" id="UP000236728">
    <property type="component" value="Unassembled WGS sequence"/>
</dbReference>
<accession>A0A1H5UWK2</accession>
<evidence type="ECO:0000313" key="2">
    <source>
        <dbReference type="Proteomes" id="UP000236728"/>
    </source>
</evidence>
<organism evidence="1 2">
    <name type="scientific">Bryocella elongata</name>
    <dbReference type="NCBI Taxonomy" id="863522"/>
    <lineage>
        <taxon>Bacteria</taxon>
        <taxon>Pseudomonadati</taxon>
        <taxon>Acidobacteriota</taxon>
        <taxon>Terriglobia</taxon>
        <taxon>Terriglobales</taxon>
        <taxon>Acidobacteriaceae</taxon>
        <taxon>Bryocella</taxon>
    </lineage>
</organism>
<name>A0A1H5UWK2_9BACT</name>
<dbReference type="EMBL" id="FNVA01000001">
    <property type="protein sequence ID" value="SEF79334.1"/>
    <property type="molecule type" value="Genomic_DNA"/>
</dbReference>
<sequence length="66" mass="6979">MTRRAGLIRGGSRIIPSDISESSLLWACSDGLSAYPGSLANAHFIKANIAEVSRMLIIRPPAQLGA</sequence>
<proteinExistence type="predicted"/>
<protein>
    <submittedName>
        <fullName evidence="1">Uncharacterized protein</fullName>
    </submittedName>
</protein>
<keyword evidence="2" id="KW-1185">Reference proteome</keyword>
<gene>
    <name evidence="1" type="ORF">SAMN05421819_1236</name>
</gene>